<name>K7LEC1_SOYBN</name>
<reference evidence="2 3" key="1">
    <citation type="journal article" date="2010" name="Nature">
        <title>Genome sequence of the palaeopolyploid soybean.</title>
        <authorList>
            <person name="Schmutz J."/>
            <person name="Cannon S.B."/>
            <person name="Schlueter J."/>
            <person name="Ma J."/>
            <person name="Mitros T."/>
            <person name="Nelson W."/>
            <person name="Hyten D.L."/>
            <person name="Song Q."/>
            <person name="Thelen J.J."/>
            <person name="Cheng J."/>
            <person name="Xu D."/>
            <person name="Hellsten U."/>
            <person name="May G.D."/>
            <person name="Yu Y."/>
            <person name="Sakurai T."/>
            <person name="Umezawa T."/>
            <person name="Bhattacharyya M.K."/>
            <person name="Sandhu D."/>
            <person name="Valliyodan B."/>
            <person name="Lindquist E."/>
            <person name="Peto M."/>
            <person name="Grant D."/>
            <person name="Shu S."/>
            <person name="Goodstein D."/>
            <person name="Barry K."/>
            <person name="Futrell-Griggs M."/>
            <person name="Abernathy B."/>
            <person name="Du J."/>
            <person name="Tian Z."/>
            <person name="Zhu L."/>
            <person name="Gill N."/>
            <person name="Joshi T."/>
            <person name="Libault M."/>
            <person name="Sethuraman A."/>
            <person name="Zhang X.-C."/>
            <person name="Shinozaki K."/>
            <person name="Nguyen H.T."/>
            <person name="Wing R.A."/>
            <person name="Cregan P."/>
            <person name="Specht J."/>
            <person name="Grimwood J."/>
            <person name="Rokhsar D."/>
            <person name="Stacey G."/>
            <person name="Shoemaker R.C."/>
            <person name="Jackson S.A."/>
        </authorList>
    </citation>
    <scope>NUCLEOTIDE SEQUENCE [LARGE SCALE GENOMIC DNA]</scope>
    <source>
        <strain evidence="3">cv. Williams 82</strain>
        <tissue evidence="2">Callus</tissue>
    </source>
</reference>
<dbReference type="Gramene" id="KRH38922">
    <property type="protein sequence ID" value="KRH38922"/>
    <property type="gene ID" value="GLYMA_09G166800"/>
</dbReference>
<reference evidence="2" key="3">
    <citation type="submission" date="2018-07" db="EMBL/GenBank/DDBJ databases">
        <title>WGS assembly of Glycine max.</title>
        <authorList>
            <person name="Schmutz J."/>
            <person name="Cannon S."/>
            <person name="Schlueter J."/>
            <person name="Ma J."/>
            <person name="Mitros T."/>
            <person name="Nelson W."/>
            <person name="Hyten D."/>
            <person name="Song Q."/>
            <person name="Thelen J."/>
            <person name="Cheng J."/>
            <person name="Xu D."/>
            <person name="Hellsten U."/>
            <person name="May G."/>
            <person name="Yu Y."/>
            <person name="Sakurai T."/>
            <person name="Umezawa T."/>
            <person name="Bhattacharyya M."/>
            <person name="Sandhu D."/>
            <person name="Valliyodan B."/>
            <person name="Lindquist E."/>
            <person name="Peto M."/>
            <person name="Grant D."/>
            <person name="Shu S."/>
            <person name="Goodstein D."/>
            <person name="Barry K."/>
            <person name="Futrell-Griggs M."/>
            <person name="Abernathy B."/>
            <person name="Du J."/>
            <person name="Tian Z."/>
            <person name="Zhu L."/>
            <person name="Gill N."/>
            <person name="Joshi T."/>
            <person name="Libault M."/>
            <person name="Sethuraman A."/>
            <person name="Zhang X."/>
            <person name="Shinozaki K."/>
            <person name="Nguyen H."/>
            <person name="Wing R."/>
            <person name="Cregan P."/>
            <person name="Specht J."/>
            <person name="Grimwood J."/>
            <person name="Rokhsar D."/>
            <person name="Stacey G."/>
            <person name="Shoemaker R."/>
            <person name="Jackson S."/>
        </authorList>
    </citation>
    <scope>NUCLEOTIDE SEQUENCE</scope>
    <source>
        <tissue evidence="2">Callus</tissue>
    </source>
</reference>
<dbReference type="PaxDb" id="3847-GLYMA09G29691.1"/>
<dbReference type="HOGENOM" id="CLU_2727276_0_0_1"/>
<feature type="compositionally biased region" description="Basic and acidic residues" evidence="1">
    <location>
        <begin position="34"/>
        <end position="45"/>
    </location>
</feature>
<dbReference type="Proteomes" id="UP000008827">
    <property type="component" value="Chromosome 9"/>
</dbReference>
<organism evidence="3">
    <name type="scientific">Glycine max</name>
    <name type="common">Soybean</name>
    <name type="synonym">Glycine hispida</name>
    <dbReference type="NCBI Taxonomy" id="3847"/>
    <lineage>
        <taxon>Eukaryota</taxon>
        <taxon>Viridiplantae</taxon>
        <taxon>Streptophyta</taxon>
        <taxon>Embryophyta</taxon>
        <taxon>Tracheophyta</taxon>
        <taxon>Spermatophyta</taxon>
        <taxon>Magnoliopsida</taxon>
        <taxon>eudicotyledons</taxon>
        <taxon>Gunneridae</taxon>
        <taxon>Pentapetalae</taxon>
        <taxon>rosids</taxon>
        <taxon>fabids</taxon>
        <taxon>Fabales</taxon>
        <taxon>Fabaceae</taxon>
        <taxon>Papilionoideae</taxon>
        <taxon>50 kb inversion clade</taxon>
        <taxon>NPAAA clade</taxon>
        <taxon>indigoferoid/millettioid clade</taxon>
        <taxon>Phaseoleae</taxon>
        <taxon>Glycine</taxon>
        <taxon>Glycine subgen. Soja</taxon>
    </lineage>
</organism>
<feature type="compositionally biased region" description="Gly residues" evidence="1">
    <location>
        <begin position="59"/>
        <end position="72"/>
    </location>
</feature>
<evidence type="ECO:0000313" key="4">
    <source>
        <dbReference type="Proteomes" id="UP000008827"/>
    </source>
</evidence>
<evidence type="ECO:0000313" key="3">
    <source>
        <dbReference type="EnsemblPlants" id="KRH38922"/>
    </source>
</evidence>
<dbReference type="AlphaFoldDB" id="K7LEC1"/>
<accession>K7LEC1</accession>
<dbReference type="SMR" id="K7LEC1"/>
<dbReference type="InParanoid" id="K7LEC1"/>
<gene>
    <name evidence="2" type="ORF">GLYMA_09G166800</name>
</gene>
<dbReference type="EMBL" id="CM000842">
    <property type="protein sequence ID" value="KRH38922.1"/>
    <property type="molecule type" value="Genomic_DNA"/>
</dbReference>
<evidence type="ECO:0000313" key="2">
    <source>
        <dbReference type="EMBL" id="KRH38922.1"/>
    </source>
</evidence>
<feature type="region of interest" description="Disordered" evidence="1">
    <location>
        <begin position="29"/>
        <end position="72"/>
    </location>
</feature>
<sequence>MPMETSLRKTNEHEIKAKINLLCSFVKKKKNHESRKEAMKSERINRNAPRTDAGNFVEGCGGNVGRGGRVSP</sequence>
<keyword evidence="4" id="KW-1185">Reference proteome</keyword>
<protein>
    <submittedName>
        <fullName evidence="2 3">Uncharacterized protein</fullName>
    </submittedName>
</protein>
<reference evidence="3" key="2">
    <citation type="submission" date="2018-02" db="UniProtKB">
        <authorList>
            <consortium name="EnsemblPlants"/>
        </authorList>
    </citation>
    <scope>IDENTIFICATION</scope>
    <source>
        <strain evidence="3">Williams 82</strain>
    </source>
</reference>
<proteinExistence type="predicted"/>
<evidence type="ECO:0000256" key="1">
    <source>
        <dbReference type="SAM" id="MobiDB-lite"/>
    </source>
</evidence>
<dbReference type="EnsemblPlants" id="KRH38922">
    <property type="protein sequence ID" value="KRH38922"/>
    <property type="gene ID" value="GLYMA_09G166800"/>
</dbReference>